<dbReference type="SMART" id="SM00388">
    <property type="entry name" value="HisKA"/>
    <property type="match status" value="1"/>
</dbReference>
<keyword evidence="3" id="KW-0597">Phosphoprotein</keyword>
<dbReference type="InterPro" id="IPR003661">
    <property type="entry name" value="HisK_dim/P_dom"/>
</dbReference>
<dbReference type="InterPro" id="IPR035965">
    <property type="entry name" value="PAS-like_dom_sf"/>
</dbReference>
<comment type="catalytic activity">
    <reaction evidence="1">
        <text>ATP + protein L-histidine = ADP + protein N-phospho-L-histidine.</text>
        <dbReference type="EC" id="2.7.13.3"/>
    </reaction>
</comment>
<keyword evidence="9" id="KW-1185">Reference proteome</keyword>
<dbReference type="Gene3D" id="3.30.450.40">
    <property type="match status" value="1"/>
</dbReference>
<protein>
    <recommendedName>
        <fullName evidence="2">histidine kinase</fullName>
        <ecNumber evidence="2">2.7.13.3</ecNumber>
    </recommendedName>
</protein>
<name>A0ABR7E9K4_9BACT</name>
<evidence type="ECO:0000256" key="1">
    <source>
        <dbReference type="ARBA" id="ARBA00000085"/>
    </source>
</evidence>
<evidence type="ECO:0000259" key="7">
    <source>
        <dbReference type="PROSITE" id="PS50109"/>
    </source>
</evidence>
<dbReference type="InterPro" id="IPR000014">
    <property type="entry name" value="PAS"/>
</dbReference>
<dbReference type="SMART" id="SM00091">
    <property type="entry name" value="PAS"/>
    <property type="match status" value="2"/>
</dbReference>
<evidence type="ECO:0000256" key="6">
    <source>
        <dbReference type="ARBA" id="ARBA00023012"/>
    </source>
</evidence>
<dbReference type="PANTHER" id="PTHR43711">
    <property type="entry name" value="TWO-COMPONENT HISTIDINE KINASE"/>
    <property type="match status" value="1"/>
</dbReference>
<dbReference type="Pfam" id="PF00512">
    <property type="entry name" value="HisKA"/>
    <property type="match status" value="1"/>
</dbReference>
<dbReference type="SUPFAM" id="SSF55781">
    <property type="entry name" value="GAF domain-like"/>
    <property type="match status" value="1"/>
</dbReference>
<keyword evidence="5 8" id="KW-0418">Kinase</keyword>
<dbReference type="CDD" id="cd00075">
    <property type="entry name" value="HATPase"/>
    <property type="match status" value="1"/>
</dbReference>
<dbReference type="InterPro" id="IPR005467">
    <property type="entry name" value="His_kinase_dom"/>
</dbReference>
<dbReference type="Gene3D" id="3.30.450.20">
    <property type="entry name" value="PAS domain"/>
    <property type="match status" value="2"/>
</dbReference>
<sequence length="792" mass="90781">MDTAQYKLLLDTAQVGWWEIDFDKRIYICSDYLVSLLELKDKIIPTRDFLQLIREDYRARIANEFAYFREVGIYEQIFPIKTCYGFKFVRSKICRREIEPSGRIYVLGILQLVPYSEEETNKPATEDSSQVDGLLRHLGSISRALHSFIQTNDLVESIQLVLTEILFSIDTKGRACIMEYSDDKQTLSCTYEVCSQGVTAVRPSLQNIPVSTLSWSTRKIRNLYPVMISNLNELPAEAESEKMYLQKRGVLSFVLIPLIIKKKALGYIGIDIVDKYRIWTLEDYQWLSSIANIISIITKMARINEALDHSGKLLRNIYTNIPVGIELYDKDGYLVDMNNKDVDIFGLGSKKEALGVNIFDNPQIPPDVLEKMRKRKPVSFRLTYSFSDIISNGYYPTKKNGIIDLITKVSMLYDSKGELINYLFINLDNTDKMVAYNRIEEFEYFFTLVSHYAKVGYAKFDLLTREGYAISQWYQNLGEQDGTPLEQIIGVYSAVHPEDRKVMMDFFDRVKRGEATSIRKELRVKTDSGWKWIRVNVMRNPQSNDPDKLEMICVNYDITELKETEQQREKAEELDRLKSAFLANMSHEIRTPLNAIVGFSTLLVDTDDKEEQSQFVEIIQKNNGLLLQLISDVLDLAKIEANTIEFKPSRIELKGFLDDLVKSLSIKLHEGVVLGSQPDLSPCTFDFDPVRLNQLFSNFINNAIKHTDKGSIMLGYEIKPDEVVFTVTDTGEGMSEEVQAHVFDRFYKGNDFKQGTGLGLSICKSIVEQQKGKIGVSSEPGKGSCFWFSLPR</sequence>
<keyword evidence="6" id="KW-0902">Two-component regulatory system</keyword>
<dbReference type="EMBL" id="JACOOI010000042">
    <property type="protein sequence ID" value="MBC5646011.1"/>
    <property type="molecule type" value="Genomic_DNA"/>
</dbReference>
<dbReference type="InterPro" id="IPR004358">
    <property type="entry name" value="Sig_transdc_His_kin-like_C"/>
</dbReference>
<dbReference type="InterPro" id="IPR029016">
    <property type="entry name" value="GAF-like_dom_sf"/>
</dbReference>
<evidence type="ECO:0000256" key="2">
    <source>
        <dbReference type="ARBA" id="ARBA00012438"/>
    </source>
</evidence>
<dbReference type="InterPro" id="IPR003594">
    <property type="entry name" value="HATPase_dom"/>
</dbReference>
<dbReference type="InterPro" id="IPR050736">
    <property type="entry name" value="Sensor_HK_Regulatory"/>
</dbReference>
<dbReference type="Gene3D" id="1.10.287.130">
    <property type="match status" value="1"/>
</dbReference>
<organism evidence="8 9">
    <name type="scientific">Parabacteroides segnis</name>
    <dbReference type="NCBI Taxonomy" id="2763058"/>
    <lineage>
        <taxon>Bacteria</taxon>
        <taxon>Pseudomonadati</taxon>
        <taxon>Bacteroidota</taxon>
        <taxon>Bacteroidia</taxon>
        <taxon>Bacteroidales</taxon>
        <taxon>Tannerellaceae</taxon>
        <taxon>Parabacteroides</taxon>
    </lineage>
</organism>
<comment type="caution">
    <text evidence="8">The sequence shown here is derived from an EMBL/GenBank/DDBJ whole genome shotgun (WGS) entry which is preliminary data.</text>
</comment>
<dbReference type="CDD" id="cd00082">
    <property type="entry name" value="HisKA"/>
    <property type="match status" value="1"/>
</dbReference>
<feature type="domain" description="Histidine kinase" evidence="7">
    <location>
        <begin position="584"/>
        <end position="792"/>
    </location>
</feature>
<gene>
    <name evidence="8" type="ORF">H8S77_24350</name>
</gene>
<dbReference type="SUPFAM" id="SSF47384">
    <property type="entry name" value="Homodimeric domain of signal transducing histidine kinase"/>
    <property type="match status" value="1"/>
</dbReference>
<dbReference type="EC" id="2.7.13.3" evidence="2"/>
<accession>A0ABR7E9K4</accession>
<dbReference type="PANTHER" id="PTHR43711:SF31">
    <property type="entry name" value="HISTIDINE KINASE"/>
    <property type="match status" value="1"/>
</dbReference>
<dbReference type="SUPFAM" id="SSF55874">
    <property type="entry name" value="ATPase domain of HSP90 chaperone/DNA topoisomerase II/histidine kinase"/>
    <property type="match status" value="1"/>
</dbReference>
<dbReference type="Gene3D" id="3.30.565.10">
    <property type="entry name" value="Histidine kinase-like ATPase, C-terminal domain"/>
    <property type="match status" value="1"/>
</dbReference>
<evidence type="ECO:0000313" key="8">
    <source>
        <dbReference type="EMBL" id="MBC5646011.1"/>
    </source>
</evidence>
<dbReference type="PRINTS" id="PR00344">
    <property type="entry name" value="BCTRLSENSOR"/>
</dbReference>
<evidence type="ECO:0000256" key="4">
    <source>
        <dbReference type="ARBA" id="ARBA00022679"/>
    </source>
</evidence>
<dbReference type="RefSeq" id="WP_128134761.1">
    <property type="nucleotide sequence ID" value="NZ_JACOOI010000042.1"/>
</dbReference>
<dbReference type="SMART" id="SM00387">
    <property type="entry name" value="HATPase_c"/>
    <property type="match status" value="1"/>
</dbReference>
<dbReference type="InterPro" id="IPR036890">
    <property type="entry name" value="HATPase_C_sf"/>
</dbReference>
<dbReference type="SUPFAM" id="SSF55785">
    <property type="entry name" value="PYP-like sensor domain (PAS domain)"/>
    <property type="match status" value="2"/>
</dbReference>
<reference evidence="8 9" key="1">
    <citation type="submission" date="2020-08" db="EMBL/GenBank/DDBJ databases">
        <title>Genome public.</title>
        <authorList>
            <person name="Liu C."/>
            <person name="Sun Q."/>
        </authorList>
    </citation>
    <scope>NUCLEOTIDE SEQUENCE [LARGE SCALE GENOMIC DNA]</scope>
    <source>
        <strain evidence="8 9">BX2</strain>
    </source>
</reference>
<dbReference type="InterPro" id="IPR036097">
    <property type="entry name" value="HisK_dim/P_sf"/>
</dbReference>
<evidence type="ECO:0000313" key="9">
    <source>
        <dbReference type="Proteomes" id="UP000644010"/>
    </source>
</evidence>
<evidence type="ECO:0000256" key="3">
    <source>
        <dbReference type="ARBA" id="ARBA00022553"/>
    </source>
</evidence>
<dbReference type="Proteomes" id="UP000644010">
    <property type="component" value="Unassembled WGS sequence"/>
</dbReference>
<evidence type="ECO:0000256" key="5">
    <source>
        <dbReference type="ARBA" id="ARBA00022777"/>
    </source>
</evidence>
<dbReference type="GO" id="GO:0016301">
    <property type="term" value="F:kinase activity"/>
    <property type="evidence" value="ECO:0007669"/>
    <property type="project" value="UniProtKB-KW"/>
</dbReference>
<dbReference type="PROSITE" id="PS50109">
    <property type="entry name" value="HIS_KIN"/>
    <property type="match status" value="1"/>
</dbReference>
<proteinExistence type="predicted"/>
<keyword evidence="4" id="KW-0808">Transferase</keyword>
<dbReference type="Pfam" id="PF02518">
    <property type="entry name" value="HATPase_c"/>
    <property type="match status" value="1"/>
</dbReference>